<evidence type="ECO:0000313" key="5">
    <source>
        <dbReference type="Proteomes" id="UP000095621"/>
    </source>
</evidence>
<dbReference type="GO" id="GO:0000287">
    <property type="term" value="F:magnesium ion binding"/>
    <property type="evidence" value="ECO:0007669"/>
    <property type="project" value="InterPro"/>
</dbReference>
<gene>
    <name evidence="4" type="primary">sfp</name>
    <name evidence="4" type="ORF">ERS852490_01922</name>
</gene>
<dbReference type="InterPro" id="IPR050559">
    <property type="entry name" value="P-Pant_transferase_sf"/>
</dbReference>
<dbReference type="Gene3D" id="3.90.470.20">
    <property type="entry name" value="4'-phosphopantetheinyl transferase domain"/>
    <property type="match status" value="1"/>
</dbReference>
<evidence type="ECO:0000256" key="1">
    <source>
        <dbReference type="ARBA" id="ARBA00010990"/>
    </source>
</evidence>
<dbReference type="InterPro" id="IPR008278">
    <property type="entry name" value="4-PPantetheinyl_Trfase_dom"/>
</dbReference>
<dbReference type="Proteomes" id="UP000095621">
    <property type="component" value="Unassembled WGS sequence"/>
</dbReference>
<dbReference type="GO" id="GO:0019878">
    <property type="term" value="P:lysine biosynthetic process via aminoadipic acid"/>
    <property type="evidence" value="ECO:0007669"/>
    <property type="project" value="TreeGrafter"/>
</dbReference>
<evidence type="ECO:0000313" key="4">
    <source>
        <dbReference type="EMBL" id="CUQ78126.1"/>
    </source>
</evidence>
<sequence length="230" mass="26820">MIMMIFVTTTDSLTDEKLYEKAYSLIPEYRKTKADKMKMRENKLQTVTAGLLLNYAVGKWSIKTEERDYKTDENLYEKVDIISLIEANNPYFDYEIAYNSQGKPYFLSNREIFFNISHSSNYVACVIGDRPVGIDIEKARKGRQNLAKRFFDISEAEWIKECDSDQRFFRIWTLKEAYGKATGQGVLDILDKIVYRLEKGKMKAYMCGLPQNFTIVEKEFDGFSLSVIQL</sequence>
<name>A0A174Z1T6_9FIRM</name>
<keyword evidence="2 4" id="KW-0808">Transferase</keyword>
<dbReference type="PANTHER" id="PTHR12215:SF10">
    <property type="entry name" value="L-AMINOADIPATE-SEMIALDEHYDE DEHYDROGENASE-PHOSPHOPANTETHEINYL TRANSFERASE"/>
    <property type="match status" value="1"/>
</dbReference>
<dbReference type="GO" id="GO:0008897">
    <property type="term" value="F:holo-[acyl-carrier-protein] synthase activity"/>
    <property type="evidence" value="ECO:0007669"/>
    <property type="project" value="InterPro"/>
</dbReference>
<organism evidence="4 5">
    <name type="scientific">Lachnospira eligens</name>
    <dbReference type="NCBI Taxonomy" id="39485"/>
    <lineage>
        <taxon>Bacteria</taxon>
        <taxon>Bacillati</taxon>
        <taxon>Bacillota</taxon>
        <taxon>Clostridia</taxon>
        <taxon>Lachnospirales</taxon>
        <taxon>Lachnospiraceae</taxon>
        <taxon>Lachnospira</taxon>
    </lineage>
</organism>
<accession>A0A174Z1T6</accession>
<evidence type="ECO:0000259" key="3">
    <source>
        <dbReference type="Pfam" id="PF01648"/>
    </source>
</evidence>
<proteinExistence type="inferred from homology"/>
<comment type="similarity">
    <text evidence="1">Belongs to the P-Pant transferase superfamily. Gsp/Sfp/HetI/AcpT family.</text>
</comment>
<dbReference type="AlphaFoldDB" id="A0A174Z1T6"/>
<dbReference type="SUPFAM" id="SSF56214">
    <property type="entry name" value="4'-phosphopantetheinyl transferase"/>
    <property type="match status" value="2"/>
</dbReference>
<reference evidence="4 5" key="1">
    <citation type="submission" date="2015-09" db="EMBL/GenBank/DDBJ databases">
        <authorList>
            <consortium name="Pathogen Informatics"/>
        </authorList>
    </citation>
    <scope>NUCLEOTIDE SEQUENCE [LARGE SCALE GENOMIC DNA]</scope>
    <source>
        <strain evidence="4 5">2789STDY5834875</strain>
    </source>
</reference>
<dbReference type="InterPro" id="IPR037143">
    <property type="entry name" value="4-PPantetheinyl_Trfase_dom_sf"/>
</dbReference>
<dbReference type="OrthoDB" id="9808281at2"/>
<dbReference type="EC" id="2.7.8.-" evidence="4"/>
<dbReference type="EMBL" id="CZBU01000004">
    <property type="protein sequence ID" value="CUQ78126.1"/>
    <property type="molecule type" value="Genomic_DNA"/>
</dbReference>
<dbReference type="Pfam" id="PF01648">
    <property type="entry name" value="ACPS"/>
    <property type="match status" value="1"/>
</dbReference>
<evidence type="ECO:0000256" key="2">
    <source>
        <dbReference type="ARBA" id="ARBA00022679"/>
    </source>
</evidence>
<feature type="domain" description="4'-phosphopantetheinyl transferase" evidence="3">
    <location>
        <begin position="131"/>
        <end position="210"/>
    </location>
</feature>
<dbReference type="GO" id="GO:0005829">
    <property type="term" value="C:cytosol"/>
    <property type="evidence" value="ECO:0007669"/>
    <property type="project" value="TreeGrafter"/>
</dbReference>
<dbReference type="PANTHER" id="PTHR12215">
    <property type="entry name" value="PHOSPHOPANTETHEINE TRANSFERASE"/>
    <property type="match status" value="1"/>
</dbReference>
<protein>
    <submittedName>
        <fullName evidence="4">4'-phosphopantetheinyl transferase sfp</fullName>
        <ecNumber evidence="4">2.7.8.-</ecNumber>
    </submittedName>
</protein>
<dbReference type="RefSeq" id="WP_082414072.1">
    <property type="nucleotide sequence ID" value="NZ_CZBU01000004.1"/>
</dbReference>